<proteinExistence type="predicted"/>
<dbReference type="Proteomes" id="UP001589795">
    <property type="component" value="Unassembled WGS sequence"/>
</dbReference>
<reference evidence="2 3" key="1">
    <citation type="submission" date="2024-09" db="EMBL/GenBank/DDBJ databases">
        <authorList>
            <person name="Sun Q."/>
            <person name="Mori K."/>
        </authorList>
    </citation>
    <scope>NUCLEOTIDE SEQUENCE [LARGE SCALE GENOMIC DNA]</scope>
    <source>
        <strain evidence="2 3">CCM 7904</strain>
    </source>
</reference>
<evidence type="ECO:0000313" key="2">
    <source>
        <dbReference type="EMBL" id="MFC0201397.1"/>
    </source>
</evidence>
<feature type="transmembrane region" description="Helical" evidence="1">
    <location>
        <begin position="83"/>
        <end position="101"/>
    </location>
</feature>
<gene>
    <name evidence="2" type="ORF">ACFFIZ_14040</name>
</gene>
<evidence type="ECO:0000256" key="1">
    <source>
        <dbReference type="SAM" id="Phobius"/>
    </source>
</evidence>
<protein>
    <submittedName>
        <fullName evidence="2">Uncharacterized protein</fullName>
    </submittedName>
</protein>
<feature type="transmembrane region" description="Helical" evidence="1">
    <location>
        <begin position="12"/>
        <end position="36"/>
    </location>
</feature>
<keyword evidence="3" id="KW-1185">Reference proteome</keyword>
<feature type="transmembrane region" description="Helical" evidence="1">
    <location>
        <begin position="196"/>
        <end position="216"/>
    </location>
</feature>
<comment type="caution">
    <text evidence="2">The sequence shown here is derived from an EMBL/GenBank/DDBJ whole genome shotgun (WGS) entry which is preliminary data.</text>
</comment>
<keyword evidence="1" id="KW-0812">Transmembrane</keyword>
<keyword evidence="1" id="KW-1133">Transmembrane helix</keyword>
<dbReference type="EMBL" id="JBHLWQ010000128">
    <property type="protein sequence ID" value="MFC0201397.1"/>
    <property type="molecule type" value="Genomic_DNA"/>
</dbReference>
<dbReference type="RefSeq" id="WP_265508820.1">
    <property type="nucleotide sequence ID" value="NZ_JAOTBE010000119.1"/>
</dbReference>
<evidence type="ECO:0000313" key="3">
    <source>
        <dbReference type="Proteomes" id="UP001589795"/>
    </source>
</evidence>
<feature type="transmembrane region" description="Helical" evidence="1">
    <location>
        <begin position="169"/>
        <end position="190"/>
    </location>
</feature>
<sequence length="300" mass="32891">MVAYSDVPIPRNLIAWCEAVTYAAGLSLLLMLVIAIERHFPVGYVYLISEDKIGEYATSVAFAAAGGIFLASGLKTARLDRTFLLLLAMACIFIAGEEISWGQRIFGIDTPEVLRSVNRQGEITLHNIGPLQGADFHEVAGVLLQVLMLASALRTRLPRRLAWVAQLSLPPLSLWPASLVVSYVLIAQPMVKGDEIAEAFLAFMMLMWSVLIGLDLQVLKKGTRSPEFVVALILAATIAAGAVLSAGFGKNMGWRYNITAARDYPAAGMMEQSRILFQHILAHPDLVQPDTLETYRRIHE</sequence>
<feature type="transmembrane region" description="Helical" evidence="1">
    <location>
        <begin position="56"/>
        <end position="74"/>
    </location>
</feature>
<feature type="transmembrane region" description="Helical" evidence="1">
    <location>
        <begin position="228"/>
        <end position="248"/>
    </location>
</feature>
<organism evidence="2 3">
    <name type="scientific">Paracoccus rhizosphaerae</name>
    <dbReference type="NCBI Taxonomy" id="1133347"/>
    <lineage>
        <taxon>Bacteria</taxon>
        <taxon>Pseudomonadati</taxon>
        <taxon>Pseudomonadota</taxon>
        <taxon>Alphaproteobacteria</taxon>
        <taxon>Rhodobacterales</taxon>
        <taxon>Paracoccaceae</taxon>
        <taxon>Paracoccus</taxon>
    </lineage>
</organism>
<keyword evidence="1" id="KW-0472">Membrane</keyword>
<accession>A0ABV6CLX1</accession>
<name>A0ABV6CLX1_9RHOB</name>